<dbReference type="AlphaFoldDB" id="A0AAU8BK64"/>
<accession>A0AAU8BK64</accession>
<sequence length="136" mass="15304">MISKQRGFSLVEVMIAICLVGIGALGLVKMQAYIEQRSDFAYHSIQALGLAEAKFEWFRTRGADSAQSDMQVADFDTDIIAGSENHPPYIVIWKVPNVSMDGNVKTVQVDVDWIDRLGESRRLSLKTKISRYSEFD</sequence>
<organism evidence="2">
    <name type="scientific">Vibrio chaetopteri</name>
    <dbReference type="NCBI Taxonomy" id="3016528"/>
    <lineage>
        <taxon>Bacteria</taxon>
        <taxon>Pseudomonadati</taxon>
        <taxon>Pseudomonadota</taxon>
        <taxon>Gammaproteobacteria</taxon>
        <taxon>Vibrionales</taxon>
        <taxon>Vibrionaceae</taxon>
        <taxon>Vibrio</taxon>
    </lineage>
</organism>
<dbReference type="NCBIfam" id="TIGR02532">
    <property type="entry name" value="IV_pilin_GFxxxE"/>
    <property type="match status" value="1"/>
</dbReference>
<proteinExistence type="predicted"/>
<dbReference type="KEGG" id="vck:PG915_04160"/>
<evidence type="ECO:0000313" key="2">
    <source>
        <dbReference type="EMBL" id="XCD16754.1"/>
    </source>
</evidence>
<dbReference type="RefSeq" id="WP_353497987.1">
    <property type="nucleotide sequence ID" value="NZ_CP115920.1"/>
</dbReference>
<keyword evidence="1" id="KW-1133">Transmembrane helix</keyword>
<name>A0AAU8BK64_9VIBR</name>
<dbReference type="EMBL" id="CP115920">
    <property type="protein sequence ID" value="XCD16754.1"/>
    <property type="molecule type" value="Genomic_DNA"/>
</dbReference>
<reference evidence="2" key="1">
    <citation type="submission" date="2023-01" db="EMBL/GenBank/DDBJ databases">
        <title>Vibrio sp. CB1-14 genome sequencing.</title>
        <authorList>
            <person name="Otstavnykh N."/>
            <person name="Isaeva M."/>
            <person name="Meleshko D."/>
        </authorList>
    </citation>
    <scope>NUCLEOTIDE SEQUENCE</scope>
    <source>
        <strain evidence="2">CB1-14</strain>
    </source>
</reference>
<dbReference type="InterPro" id="IPR012902">
    <property type="entry name" value="N_methyl_site"/>
</dbReference>
<protein>
    <submittedName>
        <fullName evidence="2">Prepilin-type N-terminal cleavage/methylation domain-containing protein</fullName>
    </submittedName>
</protein>
<keyword evidence="1" id="KW-0812">Transmembrane</keyword>
<evidence type="ECO:0000256" key="1">
    <source>
        <dbReference type="SAM" id="Phobius"/>
    </source>
</evidence>
<keyword evidence="1" id="KW-0472">Membrane</keyword>
<gene>
    <name evidence="2" type="ORF">PG915_04160</name>
</gene>
<dbReference type="Pfam" id="PF07963">
    <property type="entry name" value="N_methyl"/>
    <property type="match status" value="1"/>
</dbReference>
<feature type="transmembrane region" description="Helical" evidence="1">
    <location>
        <begin position="6"/>
        <end position="28"/>
    </location>
</feature>